<sequence>MTATANPFDAYHIAPISYDKDGHPVAEAPFTSTSDTKRYAVIVPPSTVIPVIFVPGVMGSNLKLKRLPAGFEQKRYRTGATAGWEWPPVKVTTEGWGDRAWRPDDSTSFMARRFWPLAAADRRALLDPRNTEVDDRADLPPQALAPFTFDSEADGRDRAARGEQRRLGFVNEMKRRGWGTVMLTSYGPLLAFLEHNLNHMYQRGQLREFWADNIIGRRHVRHRDRGAATRIASDWGVVKGDKPITADDVTKAARYWLPVHAVGYNWTQSNRDSGKYLAGKIAEFIGHYQKLGYECEKAVLITHSMGGLVARAAVHAQMGAAADKVIGVVHGVMPTQGAAVAYRRCRAGFEGSGVKGNAVASILGGNGPEVSAVFSNCPGALQLLPSKRYGTDWLQIKDHTGAVVHSLPKNDPYSEIYSQKDVWWRLMNPEWVLANDDALAADISNAWKDFTLNLDEAQSFHETLANGHHPHTHAQYGADDDDHRAFERVVWQAQQRLVQAPPDCLRSRVLRDGPEGEVFLANAHAQVGRATQPAQFTLSDKKGPGWQGDGTVPLQSASKVDDQAEFVARHAGYDHQDSYKDWRAQELAAYSIVRLIAENAA</sequence>
<comment type="caution">
    <text evidence="2">The sequence shown here is derived from an EMBL/GenBank/DDBJ whole genome shotgun (WGS) entry which is preliminary data.</text>
</comment>
<proteinExistence type="predicted"/>
<dbReference type="EMBL" id="NRRU01000175">
    <property type="protein sequence ID" value="MBK1715905.1"/>
    <property type="molecule type" value="Genomic_DNA"/>
</dbReference>
<keyword evidence="3" id="KW-1185">Reference proteome</keyword>
<protein>
    <recommendedName>
        <fullName evidence="1">AB hydrolase-1 domain-containing protein</fullName>
    </recommendedName>
</protein>
<gene>
    <name evidence="2" type="ORF">CKO43_24465</name>
</gene>
<accession>A0ABS1E4P7</accession>
<feature type="domain" description="AB hydrolase-1" evidence="1">
    <location>
        <begin position="282"/>
        <end position="474"/>
    </location>
</feature>
<reference evidence="2" key="2">
    <citation type="journal article" date="2020" name="Microorganisms">
        <title>Osmotic Adaptation and Compatible Solute Biosynthesis of Phototrophic Bacteria as Revealed from Genome Analyses.</title>
        <authorList>
            <person name="Imhoff J.F."/>
            <person name="Rahn T."/>
            <person name="Kunzel S."/>
            <person name="Keller A."/>
            <person name="Neulinger S.C."/>
        </authorList>
    </citation>
    <scope>NUCLEOTIDE SEQUENCE</scope>
    <source>
        <strain evidence="2">IM 151</strain>
    </source>
</reference>
<dbReference type="SUPFAM" id="SSF53474">
    <property type="entry name" value="alpha/beta-Hydrolases"/>
    <property type="match status" value="1"/>
</dbReference>
<dbReference type="InterPro" id="IPR029058">
    <property type="entry name" value="AB_hydrolase_fold"/>
</dbReference>
<dbReference type="Pfam" id="PF12697">
    <property type="entry name" value="Abhydrolase_6"/>
    <property type="match status" value="1"/>
</dbReference>
<dbReference type="RefSeq" id="WP_200380340.1">
    <property type="nucleotide sequence ID" value="NZ_NRRU01000175.1"/>
</dbReference>
<dbReference type="Gene3D" id="3.40.50.1820">
    <property type="entry name" value="alpha/beta hydrolase"/>
    <property type="match status" value="1"/>
</dbReference>
<name>A0ABS1E4P7_RUBGE</name>
<evidence type="ECO:0000259" key="1">
    <source>
        <dbReference type="Pfam" id="PF12697"/>
    </source>
</evidence>
<evidence type="ECO:0000313" key="2">
    <source>
        <dbReference type="EMBL" id="MBK1715905.1"/>
    </source>
</evidence>
<dbReference type="Proteomes" id="UP001041814">
    <property type="component" value="Unassembled WGS sequence"/>
</dbReference>
<dbReference type="InterPro" id="IPR000073">
    <property type="entry name" value="AB_hydrolase_1"/>
</dbReference>
<reference evidence="2" key="1">
    <citation type="submission" date="2017-08" db="EMBL/GenBank/DDBJ databases">
        <authorList>
            <person name="Imhoff J.F."/>
            <person name="Rahn T."/>
            <person name="Kuenzel S."/>
            <person name="Neulinger S.C."/>
        </authorList>
    </citation>
    <scope>NUCLEOTIDE SEQUENCE</scope>
    <source>
        <strain evidence="2">IM 151</strain>
    </source>
</reference>
<organism evidence="2 3">
    <name type="scientific">Rubrivivax gelatinosus</name>
    <name type="common">Rhodocyclus gelatinosus</name>
    <name type="synonym">Rhodopseudomonas gelatinosa</name>
    <dbReference type="NCBI Taxonomy" id="28068"/>
    <lineage>
        <taxon>Bacteria</taxon>
        <taxon>Pseudomonadati</taxon>
        <taxon>Pseudomonadota</taxon>
        <taxon>Betaproteobacteria</taxon>
        <taxon>Burkholderiales</taxon>
        <taxon>Sphaerotilaceae</taxon>
        <taxon>Rubrivivax</taxon>
    </lineage>
</organism>
<evidence type="ECO:0000313" key="3">
    <source>
        <dbReference type="Proteomes" id="UP001041814"/>
    </source>
</evidence>